<dbReference type="EMBL" id="CP036269">
    <property type="protein sequence ID" value="QDT41763.1"/>
    <property type="molecule type" value="Genomic_DNA"/>
</dbReference>
<feature type="transmembrane region" description="Helical" evidence="1">
    <location>
        <begin position="86"/>
        <end position="105"/>
    </location>
</feature>
<dbReference type="EMBL" id="CP036269">
    <property type="protein sequence ID" value="QDT45698.1"/>
    <property type="molecule type" value="Genomic_DNA"/>
</dbReference>
<reference evidence="3 4" key="1">
    <citation type="submission" date="2019-02" db="EMBL/GenBank/DDBJ databases">
        <title>Deep-cultivation of Planctomycetes and their phenomic and genomic characterization uncovers novel biology.</title>
        <authorList>
            <person name="Wiegand S."/>
            <person name="Jogler M."/>
            <person name="Boedeker C."/>
            <person name="Pinto D."/>
            <person name="Vollmers J."/>
            <person name="Rivas-Marin E."/>
            <person name="Kohn T."/>
            <person name="Peeters S.H."/>
            <person name="Heuer A."/>
            <person name="Rast P."/>
            <person name="Oberbeckmann S."/>
            <person name="Bunk B."/>
            <person name="Jeske O."/>
            <person name="Meyerdierks A."/>
            <person name="Storesund J.E."/>
            <person name="Kallscheuer N."/>
            <person name="Luecker S."/>
            <person name="Lage O.M."/>
            <person name="Pohl T."/>
            <person name="Merkel B.J."/>
            <person name="Hornburger P."/>
            <person name="Mueller R.-W."/>
            <person name="Bruemmer F."/>
            <person name="Labrenz M."/>
            <person name="Spormann A.M."/>
            <person name="Op den Camp H."/>
            <person name="Overmann J."/>
            <person name="Amann R."/>
            <person name="Jetten M.S.M."/>
            <person name="Mascher T."/>
            <person name="Medema M.H."/>
            <person name="Devos D.P."/>
            <person name="Kaster A.-K."/>
            <person name="Ovreas L."/>
            <person name="Rohde M."/>
            <person name="Galperin M.Y."/>
            <person name="Jogler C."/>
        </authorList>
    </citation>
    <scope>NUCLEOTIDE SEQUENCE [LARGE SCALE GENOMIC DNA]</scope>
    <source>
        <strain evidence="3 4">Pan241w</strain>
    </source>
</reference>
<name>A0A517RP93_9PLAN</name>
<evidence type="ECO:0000313" key="4">
    <source>
        <dbReference type="Proteomes" id="UP000317171"/>
    </source>
</evidence>
<dbReference type="RefSeq" id="WP_145213891.1">
    <property type="nucleotide sequence ID" value="NZ_CP036269.1"/>
</dbReference>
<dbReference type="KEGG" id="gaz:Pan241w_58250"/>
<dbReference type="KEGG" id="gaz:Pan241w_18260"/>
<keyword evidence="1" id="KW-1133">Transmembrane helix</keyword>
<evidence type="ECO:0000313" key="3">
    <source>
        <dbReference type="EMBL" id="QDT45698.1"/>
    </source>
</evidence>
<keyword evidence="1" id="KW-0472">Membrane</keyword>
<gene>
    <name evidence="2" type="ORF">Pan241w_18260</name>
    <name evidence="3" type="ORF">Pan241w_58250</name>
</gene>
<evidence type="ECO:0000256" key="1">
    <source>
        <dbReference type="SAM" id="Phobius"/>
    </source>
</evidence>
<keyword evidence="4" id="KW-1185">Reference proteome</keyword>
<dbReference type="Proteomes" id="UP000317171">
    <property type="component" value="Chromosome"/>
</dbReference>
<evidence type="ECO:0000313" key="2">
    <source>
        <dbReference type="EMBL" id="QDT41763.1"/>
    </source>
</evidence>
<dbReference type="AlphaFoldDB" id="A0A517RP93"/>
<protein>
    <submittedName>
        <fullName evidence="3">Uncharacterized protein</fullName>
    </submittedName>
</protein>
<proteinExistence type="predicted"/>
<feature type="transmembrane region" description="Helical" evidence="1">
    <location>
        <begin position="28"/>
        <end position="49"/>
    </location>
</feature>
<keyword evidence="1" id="KW-0812">Transmembrane</keyword>
<feature type="transmembrane region" description="Helical" evidence="1">
    <location>
        <begin position="111"/>
        <end position="127"/>
    </location>
</feature>
<organism evidence="3 4">
    <name type="scientific">Gimesia alba</name>
    <dbReference type="NCBI Taxonomy" id="2527973"/>
    <lineage>
        <taxon>Bacteria</taxon>
        <taxon>Pseudomonadati</taxon>
        <taxon>Planctomycetota</taxon>
        <taxon>Planctomycetia</taxon>
        <taxon>Planctomycetales</taxon>
        <taxon>Planctomycetaceae</taxon>
        <taxon>Gimesia</taxon>
    </lineage>
</organism>
<sequence length="163" mass="19102">MIGISFLSETVRVWIWASPDHNSTVGGFLYVTVFSLAAGLTISTFRWMVFDRIHHRTGIPEPKQNFGRFQEKLSAYQYLVLTHYNYYKFHSNMMISFAILFVSYLFSHRSVSLWEIIGFLFLEWLFWQGSRDNLRKYYSQGNLLLKESSSSNSVTDVLPDTIE</sequence>
<dbReference type="OrthoDB" id="282527at2"/>
<accession>A0A517RP93</accession>